<feature type="signal peptide" evidence="1">
    <location>
        <begin position="1"/>
        <end position="23"/>
    </location>
</feature>
<evidence type="ECO:0000313" key="2">
    <source>
        <dbReference type="EMBL" id="USQ78684.1"/>
    </source>
</evidence>
<protein>
    <submittedName>
        <fullName evidence="2">Uncharacterized protein</fullName>
    </submittedName>
</protein>
<feature type="chain" id="PRO_5046761311" evidence="1">
    <location>
        <begin position="24"/>
        <end position="167"/>
    </location>
</feature>
<keyword evidence="3" id="KW-1185">Reference proteome</keyword>
<keyword evidence="1" id="KW-0732">Signal</keyword>
<accession>A0ABY4YPJ4</accession>
<evidence type="ECO:0000256" key="1">
    <source>
        <dbReference type="SAM" id="SignalP"/>
    </source>
</evidence>
<sequence>MTQVLLRMLFTLLLTLGVGGTTASQDPPPEDPGRPAWAIGTHLATWSQGQIPDIQDNPELSLGPVLITTDAERDRLLNSQPLGPDNDLTQIAAVDLTASVLAVAGYHSCMEHGDVWTDGVVVWWDAQTAAGSEHISCAWAPFTVDVTEVPRSAFSDEIALVTPPWDH</sequence>
<organism evidence="2 3">
    <name type="scientific">Ornithinimicrobium faecis</name>
    <dbReference type="NCBI Taxonomy" id="2934158"/>
    <lineage>
        <taxon>Bacteria</taxon>
        <taxon>Bacillati</taxon>
        <taxon>Actinomycetota</taxon>
        <taxon>Actinomycetes</taxon>
        <taxon>Micrococcales</taxon>
        <taxon>Ornithinimicrobiaceae</taxon>
        <taxon>Ornithinimicrobium</taxon>
    </lineage>
</organism>
<evidence type="ECO:0000313" key="3">
    <source>
        <dbReference type="Proteomes" id="UP001056455"/>
    </source>
</evidence>
<proteinExistence type="predicted"/>
<dbReference type="EMBL" id="CP099489">
    <property type="protein sequence ID" value="USQ78684.1"/>
    <property type="molecule type" value="Genomic_DNA"/>
</dbReference>
<name>A0ABY4YPJ4_9MICO</name>
<reference evidence="2" key="1">
    <citation type="submission" date="2022-06" db="EMBL/GenBank/DDBJ databases">
        <title>Ornithinimicrobium HY1793.</title>
        <authorList>
            <person name="Huang Y."/>
        </authorList>
    </citation>
    <scope>NUCLEOTIDE SEQUENCE</scope>
    <source>
        <strain evidence="2">HY1793</strain>
    </source>
</reference>
<dbReference type="RefSeq" id="WP_252591481.1">
    <property type="nucleotide sequence ID" value="NZ_CP099489.1"/>
</dbReference>
<gene>
    <name evidence="2" type="ORF">NF556_13740</name>
</gene>
<dbReference type="Proteomes" id="UP001056455">
    <property type="component" value="Chromosome"/>
</dbReference>